<accession>A0A7M5UXL5</accession>
<dbReference type="OrthoDB" id="5984008at2759"/>
<keyword evidence="8" id="KW-0675">Receptor</keyword>
<evidence type="ECO:0000256" key="7">
    <source>
        <dbReference type="ARBA" id="ARBA00023136"/>
    </source>
</evidence>
<dbReference type="Proteomes" id="UP000594262">
    <property type="component" value="Unplaced"/>
</dbReference>
<evidence type="ECO:0000259" key="14">
    <source>
        <dbReference type="SMART" id="SM00079"/>
    </source>
</evidence>
<feature type="domain" description="Ionotropic glutamate receptor C-terminal" evidence="14">
    <location>
        <begin position="406"/>
        <end position="765"/>
    </location>
</feature>
<evidence type="ECO:0000256" key="3">
    <source>
        <dbReference type="ARBA" id="ARBA00022692"/>
    </source>
</evidence>
<evidence type="ECO:0000256" key="4">
    <source>
        <dbReference type="ARBA" id="ARBA00022989"/>
    </source>
</evidence>
<feature type="transmembrane region" description="Helical" evidence="12">
    <location>
        <begin position="531"/>
        <end position="547"/>
    </location>
</feature>
<comment type="subcellular location">
    <subcellularLocation>
        <location evidence="1">Membrane</location>
        <topology evidence="1">Multi-pass membrane protein</topology>
    </subcellularLocation>
</comment>
<organism evidence="16 17">
    <name type="scientific">Clytia hemisphaerica</name>
    <dbReference type="NCBI Taxonomy" id="252671"/>
    <lineage>
        <taxon>Eukaryota</taxon>
        <taxon>Metazoa</taxon>
        <taxon>Cnidaria</taxon>
        <taxon>Hydrozoa</taxon>
        <taxon>Hydroidolina</taxon>
        <taxon>Leptothecata</taxon>
        <taxon>Obeliida</taxon>
        <taxon>Clytiidae</taxon>
        <taxon>Clytia</taxon>
    </lineage>
</organism>
<evidence type="ECO:0000256" key="6">
    <source>
        <dbReference type="ARBA" id="ARBA00023065"/>
    </source>
</evidence>
<feature type="domain" description="Solute-binding protein family 3/N-terminal" evidence="13">
    <location>
        <begin position="421"/>
        <end position="766"/>
    </location>
</feature>
<proteinExistence type="predicted"/>
<dbReference type="PANTHER" id="PTHR18966">
    <property type="entry name" value="IONOTROPIC GLUTAMATE RECEPTOR"/>
    <property type="match status" value="1"/>
</dbReference>
<evidence type="ECO:0000256" key="11">
    <source>
        <dbReference type="ARBA" id="ARBA00023303"/>
    </source>
</evidence>
<dbReference type="SMART" id="SM00918">
    <property type="entry name" value="Lig_chan-Glu_bd"/>
    <property type="match status" value="1"/>
</dbReference>
<evidence type="ECO:0000256" key="2">
    <source>
        <dbReference type="ARBA" id="ARBA00022448"/>
    </source>
</evidence>
<evidence type="ECO:0000259" key="15">
    <source>
        <dbReference type="SMART" id="SM00918"/>
    </source>
</evidence>
<evidence type="ECO:0000256" key="12">
    <source>
        <dbReference type="SAM" id="Phobius"/>
    </source>
</evidence>
<keyword evidence="17" id="KW-1185">Reference proteome</keyword>
<evidence type="ECO:0000256" key="8">
    <source>
        <dbReference type="ARBA" id="ARBA00023170"/>
    </source>
</evidence>
<dbReference type="GO" id="GO:0015276">
    <property type="term" value="F:ligand-gated monoatomic ion channel activity"/>
    <property type="evidence" value="ECO:0007669"/>
    <property type="project" value="InterPro"/>
</dbReference>
<feature type="domain" description="Ionotropic glutamate receptor L-glutamate and glycine-binding" evidence="15">
    <location>
        <begin position="414"/>
        <end position="472"/>
    </location>
</feature>
<name>A0A7M5UXL5_9CNID</name>
<dbReference type="FunFam" id="3.40.190.10:FF:000078">
    <property type="entry name" value="glutamate receptor ionotropic, NMDA 3B"/>
    <property type="match status" value="1"/>
</dbReference>
<evidence type="ECO:0000256" key="1">
    <source>
        <dbReference type="ARBA" id="ARBA00004141"/>
    </source>
</evidence>
<keyword evidence="5" id="KW-0175">Coiled coil</keyword>
<sequence>LTLSLLEDLDMINLLHQFILLVIFFTCYQCADVSKNYTILYDDFFTDQIDAAKSNLHNVKWESIQANSGLQSILISGTSDNVVFTFSEKINAMSTANNINFKDSLDNLEKSLIKSGHQKCFGYSPDLRRSLIALFYSIFLKEAAIVTDDSPCIIDFAKDFDTALKAHKMYDQANPTLYHVTYDPNEEINQHHKFYELKLHEVSLIILLFPSTHSHKVYQDAEHFALLTPSQLWIVPDHQGDTSRHRPAKMLTFDFERVNNGNGGGMWRYKKFGDTVQDLVQLHMESDKECQSFHQDQKDFCIQRTLFHEIQTVQSRIYPNYHLDLTIRYRNLADKQTGWINVSSEIRGDEFLVHDRNIALLKPVTNEAMYQNKITAVTIIDEPYSVKEDKSYDKINKICITGIKCRYRDPSAGPQTNGTWIISCCTGYVLELFQMVLKDLNLEVDMYVVEDGKYGKEQPNGEWDGLIGDLKSGKADIGVGSLSISGARSKVVDFTSPWLEIDLGLLVKPKISKLDFLNFEFIAPLGTDLQLVLWVTVIGVMFVVIFIENNRYLVSLSDDRFLTDKYYSPYESMSYIGGVFLQRDLGGINPKKPGARVASIVFAFGMVVVVTTYTALLVEQGVRREEKDPFVGSDDPRMRNPSIDYKFATLQSSNYETFFEKSELSEFKKVSRFMKKYNAPNSTAAIKAIKSGKLDAFLYDYDFLVWYVSRDRQCELKVRKDTLITSGLGFAFRKDFKWWSNFNQAVLRYRENDELQNIHSKWFFNGGCNNDGPETPKIRLGINHFGGLILLLIGCVVVSFPLLLPEHLYFRYLKGTFNKRIRNFFRFICCRPRKKDQDNM</sequence>
<dbReference type="InterPro" id="IPR019594">
    <property type="entry name" value="Glu/Gly-bd"/>
</dbReference>
<evidence type="ECO:0000313" key="17">
    <source>
        <dbReference type="Proteomes" id="UP000594262"/>
    </source>
</evidence>
<dbReference type="InterPro" id="IPR001320">
    <property type="entry name" value="Iontro_rcpt_C"/>
</dbReference>
<dbReference type="GO" id="GO:0005886">
    <property type="term" value="C:plasma membrane"/>
    <property type="evidence" value="ECO:0007669"/>
    <property type="project" value="UniProtKB-ARBA"/>
</dbReference>
<keyword evidence="3 12" id="KW-0812">Transmembrane</keyword>
<feature type="transmembrane region" description="Helical" evidence="12">
    <location>
        <begin position="597"/>
        <end position="618"/>
    </location>
</feature>
<keyword evidence="9" id="KW-0325">Glycoprotein</keyword>
<keyword evidence="10" id="KW-1071">Ligand-gated ion channel</keyword>
<evidence type="ECO:0000256" key="9">
    <source>
        <dbReference type="ARBA" id="ARBA00023180"/>
    </source>
</evidence>
<dbReference type="AlphaFoldDB" id="A0A7M5UXL5"/>
<keyword evidence="4 12" id="KW-1133">Transmembrane helix</keyword>
<dbReference type="Gene3D" id="3.40.190.10">
    <property type="entry name" value="Periplasmic binding protein-like II"/>
    <property type="match status" value="2"/>
</dbReference>
<dbReference type="Pfam" id="PF10613">
    <property type="entry name" value="Lig_chan-Glu_bd"/>
    <property type="match status" value="1"/>
</dbReference>
<dbReference type="SUPFAM" id="SSF53850">
    <property type="entry name" value="Periplasmic binding protein-like II"/>
    <property type="match status" value="1"/>
</dbReference>
<reference evidence="16" key="1">
    <citation type="submission" date="2021-01" db="UniProtKB">
        <authorList>
            <consortium name="EnsemblMetazoa"/>
        </authorList>
    </citation>
    <scope>IDENTIFICATION</scope>
</reference>
<dbReference type="InterPro" id="IPR001638">
    <property type="entry name" value="Solute-binding_3/MltF_N"/>
</dbReference>
<evidence type="ECO:0000256" key="10">
    <source>
        <dbReference type="ARBA" id="ARBA00023286"/>
    </source>
</evidence>
<evidence type="ECO:0000313" key="16">
    <source>
        <dbReference type="EnsemblMetazoa" id="CLYHEMP006015.1"/>
    </source>
</evidence>
<keyword evidence="2" id="KW-0813">Transport</keyword>
<dbReference type="GO" id="GO:0043226">
    <property type="term" value="C:organelle"/>
    <property type="evidence" value="ECO:0007669"/>
    <property type="project" value="UniProtKB-ARBA"/>
</dbReference>
<dbReference type="InterPro" id="IPR015683">
    <property type="entry name" value="Ionotropic_Glu_rcpt"/>
</dbReference>
<feature type="transmembrane region" description="Helical" evidence="12">
    <location>
        <begin position="785"/>
        <end position="804"/>
    </location>
</feature>
<evidence type="ECO:0000256" key="5">
    <source>
        <dbReference type="ARBA" id="ARBA00023054"/>
    </source>
</evidence>
<dbReference type="Gene3D" id="1.10.287.70">
    <property type="match status" value="1"/>
</dbReference>
<evidence type="ECO:0000259" key="13">
    <source>
        <dbReference type="SMART" id="SM00062"/>
    </source>
</evidence>
<keyword evidence="6" id="KW-0406">Ion transport</keyword>
<dbReference type="EnsemblMetazoa" id="CLYHEMT006015.1">
    <property type="protein sequence ID" value="CLYHEMP006015.1"/>
    <property type="gene ID" value="CLYHEMG006015"/>
</dbReference>
<dbReference type="SMART" id="SM00062">
    <property type="entry name" value="PBPb"/>
    <property type="match status" value="1"/>
</dbReference>
<dbReference type="SMART" id="SM00079">
    <property type="entry name" value="PBPe"/>
    <property type="match status" value="1"/>
</dbReference>
<protein>
    <submittedName>
        <fullName evidence="16">Uncharacterized protein</fullName>
    </submittedName>
</protein>
<keyword evidence="7 12" id="KW-0472">Membrane</keyword>
<keyword evidence="11" id="KW-0407">Ion channel</keyword>